<dbReference type="FunFam" id="2.60.40.10:FF:000495">
    <property type="entry name" value="Periplasmic beta-glucosidase"/>
    <property type="match status" value="1"/>
</dbReference>
<name>A0A8J3A2Q9_9PROT</name>
<evidence type="ECO:0000313" key="7">
    <source>
        <dbReference type="EMBL" id="GGH98625.1"/>
    </source>
</evidence>
<keyword evidence="2" id="KW-0378">Hydrolase</keyword>
<evidence type="ECO:0000256" key="5">
    <source>
        <dbReference type="ARBA" id="ARBA00032594"/>
    </source>
</evidence>
<dbReference type="NCBIfam" id="NF011678">
    <property type="entry name" value="PRK15098.1"/>
    <property type="match status" value="1"/>
</dbReference>
<dbReference type="PRINTS" id="PR00133">
    <property type="entry name" value="GLHYDRLASE3"/>
</dbReference>
<comment type="caution">
    <text evidence="7">The sequence shown here is derived from an EMBL/GenBank/DDBJ whole genome shotgun (WGS) entry which is preliminary data.</text>
</comment>
<dbReference type="GO" id="GO:0005975">
    <property type="term" value="P:carbohydrate metabolic process"/>
    <property type="evidence" value="ECO:0007669"/>
    <property type="project" value="InterPro"/>
</dbReference>
<dbReference type="InterPro" id="IPR050288">
    <property type="entry name" value="Cellulose_deg_GH3"/>
</dbReference>
<evidence type="ECO:0000256" key="2">
    <source>
        <dbReference type="ARBA" id="ARBA00022801"/>
    </source>
</evidence>
<dbReference type="InterPro" id="IPR026891">
    <property type="entry name" value="Fn3-like"/>
</dbReference>
<dbReference type="EMBL" id="BMGZ01000002">
    <property type="protein sequence ID" value="GGH98625.1"/>
    <property type="molecule type" value="Genomic_DNA"/>
</dbReference>
<reference evidence="7" key="1">
    <citation type="journal article" date="2014" name="Int. J. Syst. Evol. Microbiol.">
        <title>Complete genome sequence of Corynebacterium casei LMG S-19264T (=DSM 44701T), isolated from a smear-ripened cheese.</title>
        <authorList>
            <consortium name="US DOE Joint Genome Institute (JGI-PGF)"/>
            <person name="Walter F."/>
            <person name="Albersmeier A."/>
            <person name="Kalinowski J."/>
            <person name="Ruckert C."/>
        </authorList>
    </citation>
    <scope>NUCLEOTIDE SEQUENCE</scope>
    <source>
        <strain evidence="7">CGMCC 1.14984</strain>
    </source>
</reference>
<dbReference type="GO" id="GO:0008422">
    <property type="term" value="F:beta-glucosidase activity"/>
    <property type="evidence" value="ECO:0007669"/>
    <property type="project" value="UniProtKB-ARBA"/>
</dbReference>
<comment type="similarity">
    <text evidence="1">Belongs to the glycosyl hydrolase 3 family.</text>
</comment>
<dbReference type="InterPro" id="IPR002772">
    <property type="entry name" value="Glyco_hydro_3_C"/>
</dbReference>
<evidence type="ECO:0000259" key="6">
    <source>
        <dbReference type="SMART" id="SM01217"/>
    </source>
</evidence>
<dbReference type="Pfam" id="PF00933">
    <property type="entry name" value="Glyco_hydro_3"/>
    <property type="match status" value="1"/>
</dbReference>
<dbReference type="PANTHER" id="PTHR42715">
    <property type="entry name" value="BETA-GLUCOSIDASE"/>
    <property type="match status" value="1"/>
</dbReference>
<dbReference type="SMART" id="SM01217">
    <property type="entry name" value="Fn3_like"/>
    <property type="match status" value="1"/>
</dbReference>
<evidence type="ECO:0000256" key="4">
    <source>
        <dbReference type="ARBA" id="ARBA00032194"/>
    </source>
</evidence>
<dbReference type="InterPro" id="IPR001764">
    <property type="entry name" value="Glyco_hydro_3_N"/>
</dbReference>
<evidence type="ECO:0000313" key="8">
    <source>
        <dbReference type="Proteomes" id="UP000621856"/>
    </source>
</evidence>
<accession>A0A8J3A2Q9</accession>
<dbReference type="PANTHER" id="PTHR42715:SF10">
    <property type="entry name" value="BETA-GLUCOSIDASE"/>
    <property type="match status" value="1"/>
</dbReference>
<dbReference type="Gene3D" id="3.40.50.1700">
    <property type="entry name" value="Glycoside hydrolase family 3 C-terminal domain"/>
    <property type="match status" value="1"/>
</dbReference>
<evidence type="ECO:0000256" key="1">
    <source>
        <dbReference type="ARBA" id="ARBA00005336"/>
    </source>
</evidence>
<dbReference type="InterPro" id="IPR036962">
    <property type="entry name" value="Glyco_hydro_3_N_sf"/>
</dbReference>
<dbReference type="InterPro" id="IPR013783">
    <property type="entry name" value="Ig-like_fold"/>
</dbReference>
<protein>
    <recommendedName>
        <fullName evidence="5">Beta-D-glucoside glucohydrolase</fullName>
    </recommendedName>
    <alternativeName>
        <fullName evidence="3">Cellobiase</fullName>
    </alternativeName>
    <alternativeName>
        <fullName evidence="4">Gentiobiase</fullName>
    </alternativeName>
</protein>
<gene>
    <name evidence="7" type="primary">bglX</name>
    <name evidence="7" type="ORF">GCM10011355_22660</name>
</gene>
<dbReference type="AlphaFoldDB" id="A0A8J3A2Q9"/>
<sequence>MLQGWEISMEFRHRCLLAGAATALATGFALTAGWAAEAQGLPVRANQEDISDRADVLSDQPAPIAEIQPERTEPTLAAQATEQGLSGAERVDFILERMTTAEKLGQLHQMAGGRSKNLNSRIDDGEYERIRNGLVGSYLHVAGAEFLGELQQVAIEQSRHGVPLLFAMDVVHGYRTIFPVPLAMGATFDDEIVQESARVAGEEASAAGLHWTFAPMVDIARDPRWGRMVEGAGEEPYLGAVMSAAQVRGFQGDELADGDTILATAKHFGAYGAGIGGRDYNSADISERTLKEVYLPPFHAAAEAGSGSMMVAFNDIAGVPTTANSALLQDLLRGEWGYDGVLLSDWNSVLELINHGVAETRADAGALALTAGVDMEMTSGIYVNDMLERVEGDPALMAALNDSARRVMMAKDRLGLFDDPMAYHDGAREEAVILSDAHREIAREAAHKAMVLLTNDGTLPLSPDTDNVAVIGALADDDWSPLGSWRAQGKPEDVKTVLDGIRDFLPDAKVTYVAGAGTQEAADEKEIRKAVQAAKKADSVILVLGEDYDLSGEARSRSSIDIPAPQLALADAILDTGKPVVIVLMNGRALNLTPISERANAILETWMLGIETGPAVADVLFGEVSPGGKLPVSFPRATGQAPYYMAHNNTGRPADPDLSKDTARYMDLPITPLYAFGHGLSYTEFSYAELVQSAETVAQGGTVALSVDVTNDGDMTADEVVQLYVRDPLALVARPVQELRGFERITLEPGETATVTFTLSPDQLAYVGLDGKWGVEAGRIDYMIGSASDDIRAAGSFEISGSYSTTRPAAAIETASTVDYQQQ</sequence>
<dbReference type="Gene3D" id="3.20.20.300">
    <property type="entry name" value="Glycoside hydrolase, family 3, N-terminal domain"/>
    <property type="match status" value="1"/>
</dbReference>
<dbReference type="Gene3D" id="2.60.40.10">
    <property type="entry name" value="Immunoglobulins"/>
    <property type="match status" value="1"/>
</dbReference>
<proteinExistence type="inferred from homology"/>
<dbReference type="Pfam" id="PF14310">
    <property type="entry name" value="Fn3-like"/>
    <property type="match status" value="1"/>
</dbReference>
<dbReference type="FunFam" id="3.20.20.300:FF:000005">
    <property type="entry name" value="Periplasmic beta-glucosidase"/>
    <property type="match status" value="1"/>
</dbReference>
<reference evidence="7" key="2">
    <citation type="submission" date="2020-09" db="EMBL/GenBank/DDBJ databases">
        <authorList>
            <person name="Sun Q."/>
            <person name="Zhou Y."/>
        </authorList>
    </citation>
    <scope>NUCLEOTIDE SEQUENCE</scope>
    <source>
        <strain evidence="7">CGMCC 1.14984</strain>
    </source>
</reference>
<dbReference type="SUPFAM" id="SSF52279">
    <property type="entry name" value="Beta-D-glucan exohydrolase, C-terminal domain"/>
    <property type="match status" value="1"/>
</dbReference>
<organism evidence="7 8">
    <name type="scientific">Aquisalinus luteolus</name>
    <dbReference type="NCBI Taxonomy" id="1566827"/>
    <lineage>
        <taxon>Bacteria</taxon>
        <taxon>Pseudomonadati</taxon>
        <taxon>Pseudomonadota</taxon>
        <taxon>Alphaproteobacteria</taxon>
        <taxon>Parvularculales</taxon>
        <taxon>Parvularculaceae</taxon>
        <taxon>Aquisalinus</taxon>
    </lineage>
</organism>
<evidence type="ECO:0000256" key="3">
    <source>
        <dbReference type="ARBA" id="ARBA00031448"/>
    </source>
</evidence>
<dbReference type="InterPro" id="IPR036881">
    <property type="entry name" value="Glyco_hydro_3_C_sf"/>
</dbReference>
<dbReference type="Proteomes" id="UP000621856">
    <property type="component" value="Unassembled WGS sequence"/>
</dbReference>
<dbReference type="Pfam" id="PF01915">
    <property type="entry name" value="Glyco_hydro_3_C"/>
    <property type="match status" value="1"/>
</dbReference>
<feature type="domain" description="Fibronectin type III-like" evidence="6">
    <location>
        <begin position="719"/>
        <end position="788"/>
    </location>
</feature>
<dbReference type="InterPro" id="IPR017853">
    <property type="entry name" value="GH"/>
</dbReference>
<dbReference type="SUPFAM" id="SSF51445">
    <property type="entry name" value="(Trans)glycosidases"/>
    <property type="match status" value="1"/>
</dbReference>